<dbReference type="SUPFAM" id="SSF159941">
    <property type="entry name" value="MM3350-like"/>
    <property type="match status" value="1"/>
</dbReference>
<proteinExistence type="predicted"/>
<dbReference type="PANTHER" id="PTHR41878">
    <property type="entry name" value="LEXA REPRESSOR-RELATED"/>
    <property type="match status" value="1"/>
</dbReference>
<reference evidence="3 4" key="1">
    <citation type="submission" date="2019-09" db="EMBL/GenBank/DDBJ databases">
        <title>YIM 132548 draft genome.</title>
        <authorList>
            <person name="Jiang L."/>
        </authorList>
    </citation>
    <scope>NUCLEOTIDE SEQUENCE [LARGE SCALE GENOMIC DNA]</scope>
    <source>
        <strain evidence="3 4">YIM 132548</strain>
    </source>
</reference>
<dbReference type="Proteomes" id="UP000441523">
    <property type="component" value="Unassembled WGS sequence"/>
</dbReference>
<evidence type="ECO:0000313" key="4">
    <source>
        <dbReference type="Proteomes" id="UP000441523"/>
    </source>
</evidence>
<dbReference type="InterPro" id="IPR024047">
    <property type="entry name" value="MM3350-like_sf"/>
</dbReference>
<feature type="region of interest" description="Disordered" evidence="1">
    <location>
        <begin position="190"/>
        <end position="216"/>
    </location>
</feature>
<dbReference type="InterPro" id="IPR012912">
    <property type="entry name" value="Plasmid_pRiA4b_Orf3-like"/>
</dbReference>
<feature type="domain" description="Plasmid pRiA4b Orf3-like" evidence="2">
    <location>
        <begin position="8"/>
        <end position="179"/>
    </location>
</feature>
<name>A0A6N6MGQ7_9HYPH</name>
<gene>
    <name evidence="3" type="ORF">F6X51_26655</name>
</gene>
<evidence type="ECO:0000259" key="2">
    <source>
        <dbReference type="Pfam" id="PF07929"/>
    </source>
</evidence>
<dbReference type="Gene3D" id="3.10.290.30">
    <property type="entry name" value="MM3350-like"/>
    <property type="match status" value="1"/>
</dbReference>
<dbReference type="EMBL" id="VZZJ01000049">
    <property type="protein sequence ID" value="KAB1068581.1"/>
    <property type="molecule type" value="Genomic_DNA"/>
</dbReference>
<dbReference type="RefSeq" id="WP_150966957.1">
    <property type="nucleotide sequence ID" value="NZ_VZZJ01000049.1"/>
</dbReference>
<dbReference type="Pfam" id="PF07929">
    <property type="entry name" value="PRiA4_ORF3"/>
    <property type="match status" value="1"/>
</dbReference>
<keyword evidence="4" id="KW-1185">Reference proteome</keyword>
<dbReference type="PANTHER" id="PTHR41878:SF1">
    <property type="entry name" value="TNPR PROTEIN"/>
    <property type="match status" value="1"/>
</dbReference>
<evidence type="ECO:0000256" key="1">
    <source>
        <dbReference type="SAM" id="MobiDB-lite"/>
    </source>
</evidence>
<evidence type="ECO:0000313" key="3">
    <source>
        <dbReference type="EMBL" id="KAB1068581.1"/>
    </source>
</evidence>
<feature type="compositionally biased region" description="Low complexity" evidence="1">
    <location>
        <begin position="205"/>
        <end position="216"/>
    </location>
</feature>
<sequence>MPFEQPNALQIHVALDGIEPAVWRRLAVPCSWHLGELHLAIQAAFNWWNYHLHEFGIGGLRYGDPDTVDWSGVGDPRVFDERTVRLLDFDREPGLAFTYLYDFGDSWLHTVTIEGPLVVGARPHHATCLDGARARPPEDVGGIRGYERFLAIMADPGNPEHAETRRWCGGHFAPEWFDRALVGKDLRSALKPTTRAASPSPPAVSPRRSPAPLSGC</sequence>
<accession>A0A6N6MGQ7</accession>
<protein>
    <submittedName>
        <fullName evidence="3">Plasmid pRiA4b ORF-3 family protein</fullName>
    </submittedName>
</protein>
<organism evidence="3 4">
    <name type="scientific">Methylobacterium planeticum</name>
    <dbReference type="NCBI Taxonomy" id="2615211"/>
    <lineage>
        <taxon>Bacteria</taxon>
        <taxon>Pseudomonadati</taxon>
        <taxon>Pseudomonadota</taxon>
        <taxon>Alphaproteobacteria</taxon>
        <taxon>Hyphomicrobiales</taxon>
        <taxon>Methylobacteriaceae</taxon>
        <taxon>Methylobacterium</taxon>
    </lineage>
</organism>
<comment type="caution">
    <text evidence="3">The sequence shown here is derived from an EMBL/GenBank/DDBJ whole genome shotgun (WGS) entry which is preliminary data.</text>
</comment>
<dbReference type="AlphaFoldDB" id="A0A6N6MGQ7"/>